<dbReference type="EMBL" id="CAJEWN010002464">
    <property type="protein sequence ID" value="CAD2203819.1"/>
    <property type="molecule type" value="Genomic_DNA"/>
</dbReference>
<name>A0A6V7XWT3_MELEN</name>
<evidence type="ECO:0000313" key="1">
    <source>
        <dbReference type="EMBL" id="CAD2203819.1"/>
    </source>
</evidence>
<organism evidence="1 2">
    <name type="scientific">Meloidogyne enterolobii</name>
    <name type="common">Root-knot nematode worm</name>
    <name type="synonym">Meloidogyne mayaguensis</name>
    <dbReference type="NCBI Taxonomy" id="390850"/>
    <lineage>
        <taxon>Eukaryota</taxon>
        <taxon>Metazoa</taxon>
        <taxon>Ecdysozoa</taxon>
        <taxon>Nematoda</taxon>
        <taxon>Chromadorea</taxon>
        <taxon>Rhabditida</taxon>
        <taxon>Tylenchina</taxon>
        <taxon>Tylenchomorpha</taxon>
        <taxon>Tylenchoidea</taxon>
        <taxon>Meloidogynidae</taxon>
        <taxon>Meloidogyninae</taxon>
        <taxon>Meloidogyne</taxon>
    </lineage>
</organism>
<comment type="caution">
    <text evidence="1">The sequence shown here is derived from an EMBL/GenBank/DDBJ whole genome shotgun (WGS) entry which is preliminary data.</text>
</comment>
<evidence type="ECO:0000313" key="2">
    <source>
        <dbReference type="Proteomes" id="UP000580250"/>
    </source>
</evidence>
<dbReference type="Proteomes" id="UP000580250">
    <property type="component" value="Unassembled WGS sequence"/>
</dbReference>
<reference evidence="1 2" key="1">
    <citation type="submission" date="2020-08" db="EMBL/GenBank/DDBJ databases">
        <authorList>
            <person name="Koutsovoulos G."/>
            <person name="Danchin GJ E."/>
        </authorList>
    </citation>
    <scope>NUCLEOTIDE SEQUENCE [LARGE SCALE GENOMIC DNA]</scope>
</reference>
<sequence>MTPKSTKSDLIGPRYKPLKPKIQRGDFWNKNFFIQIIPHSKELDELSRMRPKSP</sequence>
<gene>
    <name evidence="1" type="ORF">MENT_LOCUS57519</name>
</gene>
<dbReference type="AlphaFoldDB" id="A0A6V7XWT3"/>
<proteinExistence type="predicted"/>
<accession>A0A6V7XWT3</accession>
<protein>
    <submittedName>
        <fullName evidence="1">Uncharacterized protein</fullName>
    </submittedName>
</protein>